<dbReference type="PROSITE" id="PS51450">
    <property type="entry name" value="LRR"/>
    <property type="match status" value="1"/>
</dbReference>
<evidence type="ECO:0000313" key="10">
    <source>
        <dbReference type="Proteomes" id="UP001159364"/>
    </source>
</evidence>
<dbReference type="GO" id="GO:0043531">
    <property type="term" value="F:ADP binding"/>
    <property type="evidence" value="ECO:0007669"/>
    <property type="project" value="InterPro"/>
</dbReference>
<dbReference type="Proteomes" id="UP001159364">
    <property type="component" value="Linkage Group LG07"/>
</dbReference>
<dbReference type="PROSITE" id="PS50104">
    <property type="entry name" value="TIR"/>
    <property type="match status" value="1"/>
</dbReference>
<dbReference type="InterPro" id="IPR000157">
    <property type="entry name" value="TIR_dom"/>
</dbReference>
<evidence type="ECO:0000256" key="2">
    <source>
        <dbReference type="ARBA" id="ARBA00022614"/>
    </source>
</evidence>
<dbReference type="PANTHER" id="PTHR11017">
    <property type="entry name" value="LEUCINE-RICH REPEAT-CONTAINING PROTEIN"/>
    <property type="match status" value="1"/>
</dbReference>
<dbReference type="Gene3D" id="3.40.50.300">
    <property type="entry name" value="P-loop containing nucleotide triphosphate hydrolases"/>
    <property type="match status" value="1"/>
</dbReference>
<accession>A0AAV8SXV6</accession>
<dbReference type="GO" id="GO:0061809">
    <property type="term" value="F:NAD+ nucleosidase activity, cyclic ADP-ribose generating"/>
    <property type="evidence" value="ECO:0007669"/>
    <property type="project" value="UniProtKB-EC"/>
</dbReference>
<dbReference type="GO" id="GO:0006952">
    <property type="term" value="P:defense response"/>
    <property type="evidence" value="ECO:0007669"/>
    <property type="project" value="InterPro"/>
</dbReference>
<evidence type="ECO:0000256" key="7">
    <source>
        <dbReference type="SAM" id="MobiDB-lite"/>
    </source>
</evidence>
<dbReference type="Pfam" id="PF00560">
    <property type="entry name" value="LRR_1"/>
    <property type="match status" value="1"/>
</dbReference>
<name>A0AAV8SXV6_9ROSI</name>
<dbReference type="InterPro" id="IPR032675">
    <property type="entry name" value="LRR_dom_sf"/>
</dbReference>
<dbReference type="Pfam" id="PF01582">
    <property type="entry name" value="TIR"/>
    <property type="match status" value="1"/>
</dbReference>
<dbReference type="Gene3D" id="1.10.8.430">
    <property type="entry name" value="Helical domain of apoptotic protease-activating factors"/>
    <property type="match status" value="1"/>
</dbReference>
<keyword evidence="3" id="KW-0677">Repeat</keyword>
<dbReference type="InterPro" id="IPR001611">
    <property type="entry name" value="Leu-rich_rpt"/>
</dbReference>
<dbReference type="InterPro" id="IPR058192">
    <property type="entry name" value="WHD_ROQ1-like"/>
</dbReference>
<dbReference type="EC" id="3.2.2.6" evidence="1"/>
<evidence type="ECO:0000256" key="4">
    <source>
        <dbReference type="ARBA" id="ARBA00022801"/>
    </source>
</evidence>
<dbReference type="PRINTS" id="PR00364">
    <property type="entry name" value="DISEASERSIST"/>
</dbReference>
<keyword evidence="10" id="KW-1185">Reference proteome</keyword>
<dbReference type="SUPFAM" id="SSF52540">
    <property type="entry name" value="P-loop containing nucleoside triphosphate hydrolases"/>
    <property type="match status" value="1"/>
</dbReference>
<dbReference type="SUPFAM" id="SSF52200">
    <property type="entry name" value="Toll/Interleukin receptor TIR domain"/>
    <property type="match status" value="1"/>
</dbReference>
<evidence type="ECO:0000313" key="9">
    <source>
        <dbReference type="EMBL" id="KAJ8759242.1"/>
    </source>
</evidence>
<keyword evidence="2" id="KW-0433">Leucine-rich repeat</keyword>
<gene>
    <name evidence="9" type="ORF">K2173_006762</name>
</gene>
<comment type="caution">
    <text evidence="9">The sequence shown here is derived from an EMBL/GenBank/DDBJ whole genome shotgun (WGS) entry which is preliminary data.</text>
</comment>
<dbReference type="FunFam" id="3.40.50.10140:FF:000007">
    <property type="entry name" value="Disease resistance protein (TIR-NBS-LRR class)"/>
    <property type="match status" value="1"/>
</dbReference>
<dbReference type="InterPro" id="IPR045344">
    <property type="entry name" value="C-JID"/>
</dbReference>
<organism evidence="9 10">
    <name type="scientific">Erythroxylum novogranatense</name>
    <dbReference type="NCBI Taxonomy" id="1862640"/>
    <lineage>
        <taxon>Eukaryota</taxon>
        <taxon>Viridiplantae</taxon>
        <taxon>Streptophyta</taxon>
        <taxon>Embryophyta</taxon>
        <taxon>Tracheophyta</taxon>
        <taxon>Spermatophyta</taxon>
        <taxon>Magnoliopsida</taxon>
        <taxon>eudicotyledons</taxon>
        <taxon>Gunneridae</taxon>
        <taxon>Pentapetalae</taxon>
        <taxon>rosids</taxon>
        <taxon>fabids</taxon>
        <taxon>Malpighiales</taxon>
        <taxon>Erythroxylaceae</taxon>
        <taxon>Erythroxylum</taxon>
    </lineage>
</organism>
<evidence type="ECO:0000256" key="5">
    <source>
        <dbReference type="ARBA" id="ARBA00023027"/>
    </source>
</evidence>
<evidence type="ECO:0000256" key="3">
    <source>
        <dbReference type="ARBA" id="ARBA00022737"/>
    </source>
</evidence>
<dbReference type="PANTHER" id="PTHR11017:SF530">
    <property type="entry name" value="ADP-RIBOSYL CYCLASE_CYCLIC ADP-RIBOSE HYDROLASE"/>
    <property type="match status" value="1"/>
</dbReference>
<dbReference type="InterPro" id="IPR002182">
    <property type="entry name" value="NB-ARC"/>
</dbReference>
<dbReference type="Pfam" id="PF00931">
    <property type="entry name" value="NB-ARC"/>
    <property type="match status" value="1"/>
</dbReference>
<dbReference type="InterPro" id="IPR044974">
    <property type="entry name" value="Disease_R_plants"/>
</dbReference>
<comment type="catalytic activity">
    <reaction evidence="6">
        <text>NAD(+) + H2O = ADP-D-ribose + nicotinamide + H(+)</text>
        <dbReference type="Rhea" id="RHEA:16301"/>
        <dbReference type="ChEBI" id="CHEBI:15377"/>
        <dbReference type="ChEBI" id="CHEBI:15378"/>
        <dbReference type="ChEBI" id="CHEBI:17154"/>
        <dbReference type="ChEBI" id="CHEBI:57540"/>
        <dbReference type="ChEBI" id="CHEBI:57967"/>
        <dbReference type="EC" id="3.2.2.6"/>
    </reaction>
    <physiologicalReaction direction="left-to-right" evidence="6">
        <dbReference type="Rhea" id="RHEA:16302"/>
    </physiologicalReaction>
</comment>
<proteinExistence type="predicted"/>
<reference evidence="9 10" key="1">
    <citation type="submission" date="2021-09" db="EMBL/GenBank/DDBJ databases">
        <title>Genomic insights and catalytic innovation underlie evolution of tropane alkaloids biosynthesis.</title>
        <authorList>
            <person name="Wang Y.-J."/>
            <person name="Tian T."/>
            <person name="Huang J.-P."/>
            <person name="Huang S.-X."/>
        </authorList>
    </citation>
    <scope>NUCLEOTIDE SEQUENCE [LARGE SCALE GENOMIC DNA]</scope>
    <source>
        <strain evidence="9">KIB-2018</strain>
        <tissue evidence="9">Leaf</tissue>
    </source>
</reference>
<dbReference type="InterPro" id="IPR042197">
    <property type="entry name" value="Apaf_helical"/>
</dbReference>
<keyword evidence="4" id="KW-0378">Hydrolase</keyword>
<keyword evidence="5" id="KW-0520">NAD</keyword>
<evidence type="ECO:0000256" key="1">
    <source>
        <dbReference type="ARBA" id="ARBA00011982"/>
    </source>
</evidence>
<dbReference type="SUPFAM" id="SSF52058">
    <property type="entry name" value="L domain-like"/>
    <property type="match status" value="1"/>
</dbReference>
<protein>
    <recommendedName>
        <fullName evidence="1">ADP-ribosyl cyclase/cyclic ADP-ribose hydrolase</fullName>
        <ecNumber evidence="1">3.2.2.6</ecNumber>
    </recommendedName>
</protein>
<evidence type="ECO:0000259" key="8">
    <source>
        <dbReference type="PROSITE" id="PS50104"/>
    </source>
</evidence>
<dbReference type="GO" id="GO:0007165">
    <property type="term" value="P:signal transduction"/>
    <property type="evidence" value="ECO:0007669"/>
    <property type="project" value="InterPro"/>
</dbReference>
<dbReference type="Pfam" id="PF23282">
    <property type="entry name" value="WHD_ROQ1"/>
    <property type="match status" value="1"/>
</dbReference>
<feature type="compositionally biased region" description="Basic residues" evidence="7">
    <location>
        <begin position="1356"/>
        <end position="1365"/>
    </location>
</feature>
<dbReference type="InterPro" id="IPR035897">
    <property type="entry name" value="Toll_tir_struct_dom_sf"/>
</dbReference>
<dbReference type="InterPro" id="IPR027417">
    <property type="entry name" value="P-loop_NTPase"/>
</dbReference>
<dbReference type="EMBL" id="JAIWQS010000007">
    <property type="protein sequence ID" value="KAJ8759242.1"/>
    <property type="molecule type" value="Genomic_DNA"/>
</dbReference>
<dbReference type="SMART" id="SM00255">
    <property type="entry name" value="TIR"/>
    <property type="match status" value="1"/>
</dbReference>
<evidence type="ECO:0000256" key="6">
    <source>
        <dbReference type="ARBA" id="ARBA00047304"/>
    </source>
</evidence>
<dbReference type="Pfam" id="PF20160">
    <property type="entry name" value="C-JID"/>
    <property type="match status" value="1"/>
</dbReference>
<dbReference type="Gene3D" id="3.80.10.10">
    <property type="entry name" value="Ribonuclease Inhibitor"/>
    <property type="match status" value="3"/>
</dbReference>
<sequence length="1365" mass="156197">MATHQWKHDVFISFRGEDTRHSFVCHLDDALRLTGLDTFVDNQLQRGEEINTALLQAIQDSKVALIIFSENYASSSWCLDELLKIIECHESETHKQIVIPVFYRVNPSNVRKQNGSFEESFAEHIKNPRYSNKIQKWKAALTKAANIAGMGPDANREDNKLIDQIVSDVLKKLNLLGPCSLDNFVGLDSKISQVKKSLATGSSDVRMLGIWGMGGIGKTTLAGTIFDEVSCQFEGRCFLRNVREVSEKEGILKLLQQLISDLLEERDMKIYTETVKPALRERLKRKRVFVVFDDVSDRSQLETLTGNQSWFGVGSNIIITSRDKQVFANITDNIYEVEELSDAESRRLFMRNAHPSQDHIQLIGSFVNYARGNPLALKVLGSYVCGKGVKLWKDALNKLSKCPNQNIQNVLQLSYDGLDREEKAIFLHIACFFKGENIDKAKRVFSSCELSADVGVSVLVNKSLVTISEYDELDMHDLLQEMGREIVRQESNDPRRRSRLWDAEEIRRVFEENEGNEAIEVESIIFNMSQIKDILVLDSNVFKRMPNLKVLKFYTSWGERSKLHLTERLRSLPSGLQYLHWDGYSFESLPAGFHAKELVVLDLPNSNIKQTLEEEKAAGKLKVAVQSLIDIVFGKLPFGNGNIKVPSSSCQSFSKLTSLDMSYCKNLKSFPNNVDLQCLEILNLPGCLNLKVFPEISTSLRKLNVGNTAIKEVHSSSIEGLSRLQELNMEGCQNLKSFPNNVDLQCLEILNLRGCSNLKIFPHISTNLRKLNVGWTAIKEVHSSSIEGLSRLQELDMWNCEKLESLPSNICKLQTLQKLNLESCSSLKKFPEILEPMYNLMTVNLSLSGIEAIPSSIGNMKGLEYLDMGDCLNLAFFPENFGNFVRGIDNFLLSTPCKQLKKPPNLLDFRDLKSLSFRISFGELFGPFFKKKRISYGEYIGAEVIIDNRYLKQVEMLSHASECLSYLIDLPSHPFFSPCLRFLSPYYILDLSRCSLRELPKDLGSLYYLRELKLSYNNFEEIPASIKQLSLLESLELGNCPKLRFLPQLPPSLCHLTAIKCESLKTLSAFEQPIFNGCKMDFGDCFKLEEKECEAMAYKLLLRNGPKDVCLHYTGSRIPEWLRHQTTGDIIRIKLPSNWFFDRRFFGFAFCVVSDSYHRFWRDADSYHIHKSGRYVEFECSFEDNNNPTIRFTYQTNFNRSGASCERLNQQHVLVWCWRDFNFWISERRHLFGHHCMASFKFFIGSDEGNWDEGKITKCGITPLYMQDDDDENAYRMLQSSFLTEMSTNKDDEEDTNSGEAHDVCSLRLGSQFIPQPLRTPRRDLGHIDLEQTEMFHESTEKRKEKRKAIVEAGSKIKRKREASA</sequence>
<feature type="region of interest" description="Disordered" evidence="7">
    <location>
        <begin position="1336"/>
        <end position="1365"/>
    </location>
</feature>
<feature type="domain" description="TIR" evidence="8">
    <location>
        <begin position="6"/>
        <end position="173"/>
    </location>
</feature>
<dbReference type="Gene3D" id="3.40.50.10140">
    <property type="entry name" value="Toll/interleukin-1 receptor homology (TIR) domain"/>
    <property type="match status" value="1"/>
</dbReference>